<dbReference type="GO" id="GO:0003677">
    <property type="term" value="F:DNA binding"/>
    <property type="evidence" value="ECO:0007669"/>
    <property type="project" value="UniProtKB-UniRule"/>
</dbReference>
<evidence type="ECO:0000256" key="7">
    <source>
        <dbReference type="ARBA" id="ARBA00022705"/>
    </source>
</evidence>
<dbReference type="GO" id="GO:0008408">
    <property type="term" value="F:3'-5' exonuclease activity"/>
    <property type="evidence" value="ECO:0007669"/>
    <property type="project" value="InterPro"/>
</dbReference>
<dbReference type="InterPro" id="IPR022637">
    <property type="entry name" value="DNA_polIII_beta_cen"/>
</dbReference>
<keyword evidence="6 10" id="KW-0548">Nucleotidyltransferase</keyword>
<comment type="subcellular location">
    <subcellularLocation>
        <location evidence="1 10">Cytoplasm</location>
    </subcellularLocation>
</comment>
<dbReference type="EMBL" id="JACRWC010000116">
    <property type="protein sequence ID" value="MBC6000305.1"/>
    <property type="molecule type" value="Genomic_DNA"/>
</dbReference>
<dbReference type="RefSeq" id="WP_249287606.1">
    <property type="nucleotide sequence ID" value="NZ_JACRWC010000116.1"/>
</dbReference>
<comment type="subunit">
    <text evidence="10">Forms a ring-shaped head-to-tail homodimer around DNA.</text>
</comment>
<organism evidence="14 15">
    <name type="scientific">Lentihominibacter faecis</name>
    <dbReference type="NCBI Taxonomy" id="2764712"/>
    <lineage>
        <taxon>Bacteria</taxon>
        <taxon>Bacillati</taxon>
        <taxon>Bacillota</taxon>
        <taxon>Clostridia</taxon>
        <taxon>Peptostreptococcales</taxon>
        <taxon>Anaerovoracaceae</taxon>
        <taxon>Lentihominibacter</taxon>
    </lineage>
</organism>
<reference evidence="14" key="1">
    <citation type="submission" date="2020-08" db="EMBL/GenBank/DDBJ databases">
        <authorList>
            <person name="Liu C."/>
            <person name="Sun Q."/>
        </authorList>
    </citation>
    <scope>NUCLEOTIDE SEQUENCE</scope>
    <source>
        <strain evidence="14">BX16</strain>
    </source>
</reference>
<dbReference type="Pfam" id="PF02768">
    <property type="entry name" value="DNA_pol3_beta_3"/>
    <property type="match status" value="1"/>
</dbReference>
<dbReference type="InterPro" id="IPR046938">
    <property type="entry name" value="DNA_clamp_sf"/>
</dbReference>
<sequence length="371" mass="41223">MKITCNQQILSKTLNTVSKAVSTRTTLPVLKGILLEAKEDGTLTLTASDLEISIQKTISVNVEEPGSAVVVSKLFGDIIRKLPNEEILLEQAEDGSILIRTHSSEFTVVSLPVDEFPKIGDQEEEREHLIFDAEIFKDMVKQTSFAASVDESKGVLVGVLTEIHPQSVSMVALDGYRLAVSTEKMNSGQENHFIISAKIINEISKIIAEDGDAEEVEIYLGKKKATFRIDTTEIVLRLMEGEYIKYRDIMPTQSTTDIVIGRAILQESIERASLLAREGKNNLIKMTIKNNLLTITSRSEEGNVKEEIIMEKEGEDLEIGFNSKFVIDVLKVIDDDEISMHFLTGTSPCMVKPVSGDAYEYLILPVRIPTM</sequence>
<feature type="domain" description="DNA polymerase III beta sliding clamp central" evidence="12">
    <location>
        <begin position="133"/>
        <end position="243"/>
    </location>
</feature>
<evidence type="ECO:0000256" key="3">
    <source>
        <dbReference type="ARBA" id="ARBA00021035"/>
    </source>
</evidence>
<dbReference type="CDD" id="cd00140">
    <property type="entry name" value="beta_clamp"/>
    <property type="match status" value="1"/>
</dbReference>
<dbReference type="GO" id="GO:0005737">
    <property type="term" value="C:cytoplasm"/>
    <property type="evidence" value="ECO:0007669"/>
    <property type="project" value="UniProtKB-SubCell"/>
</dbReference>
<gene>
    <name evidence="14" type="primary">dnaN</name>
    <name evidence="14" type="ORF">H8876_09865</name>
</gene>
<evidence type="ECO:0000256" key="8">
    <source>
        <dbReference type="ARBA" id="ARBA00022932"/>
    </source>
</evidence>
<dbReference type="GO" id="GO:0009360">
    <property type="term" value="C:DNA polymerase III complex"/>
    <property type="evidence" value="ECO:0007669"/>
    <property type="project" value="InterPro"/>
</dbReference>
<dbReference type="GO" id="GO:0003887">
    <property type="term" value="F:DNA-directed DNA polymerase activity"/>
    <property type="evidence" value="ECO:0007669"/>
    <property type="project" value="UniProtKB-UniRule"/>
</dbReference>
<dbReference type="InterPro" id="IPR022635">
    <property type="entry name" value="DNA_polIII_beta_C"/>
</dbReference>
<comment type="function">
    <text evidence="10">Confers DNA tethering and processivity to DNA polymerases and other proteins. Acts as a clamp, forming a ring around DNA (a reaction catalyzed by the clamp-loading complex) which diffuses in an ATP-independent manner freely and bidirectionally along dsDNA. Initially characterized for its ability to contact the catalytic subunit of DNA polymerase III (Pol III), a complex, multichain enzyme responsible for most of the replicative synthesis in bacteria; Pol III exhibits 3'-5' exonuclease proofreading activity. The beta chain is required for initiation of replication as well as for processivity of DNA replication.</text>
</comment>
<evidence type="ECO:0000259" key="12">
    <source>
        <dbReference type="Pfam" id="PF02767"/>
    </source>
</evidence>
<dbReference type="PANTHER" id="PTHR30478">
    <property type="entry name" value="DNA POLYMERASE III SUBUNIT BETA"/>
    <property type="match status" value="1"/>
</dbReference>
<evidence type="ECO:0000256" key="9">
    <source>
        <dbReference type="ARBA" id="ARBA00023125"/>
    </source>
</evidence>
<evidence type="ECO:0000256" key="4">
    <source>
        <dbReference type="ARBA" id="ARBA00022490"/>
    </source>
</evidence>
<dbReference type="PANTHER" id="PTHR30478:SF0">
    <property type="entry name" value="BETA SLIDING CLAMP"/>
    <property type="match status" value="1"/>
</dbReference>
<evidence type="ECO:0000256" key="5">
    <source>
        <dbReference type="ARBA" id="ARBA00022679"/>
    </source>
</evidence>
<evidence type="ECO:0000256" key="10">
    <source>
        <dbReference type="PIRNR" id="PIRNR000804"/>
    </source>
</evidence>
<evidence type="ECO:0000313" key="15">
    <source>
        <dbReference type="Proteomes" id="UP000644115"/>
    </source>
</evidence>
<dbReference type="SUPFAM" id="SSF55979">
    <property type="entry name" value="DNA clamp"/>
    <property type="match status" value="3"/>
</dbReference>
<keyword evidence="8 10" id="KW-0239">DNA-directed DNA polymerase</keyword>
<name>A0A923NHR6_9FIRM</name>
<comment type="caution">
    <text evidence="14">The sequence shown here is derived from an EMBL/GenBank/DDBJ whole genome shotgun (WGS) entry which is preliminary data.</text>
</comment>
<dbReference type="Pfam" id="PF00712">
    <property type="entry name" value="DNA_pol3_beta"/>
    <property type="match status" value="1"/>
</dbReference>
<evidence type="ECO:0000259" key="11">
    <source>
        <dbReference type="Pfam" id="PF00712"/>
    </source>
</evidence>
<dbReference type="GO" id="GO:0006271">
    <property type="term" value="P:DNA strand elongation involved in DNA replication"/>
    <property type="evidence" value="ECO:0007669"/>
    <property type="project" value="TreeGrafter"/>
</dbReference>
<evidence type="ECO:0000256" key="1">
    <source>
        <dbReference type="ARBA" id="ARBA00004496"/>
    </source>
</evidence>
<keyword evidence="7 10" id="KW-0235">DNA replication</keyword>
<dbReference type="Pfam" id="PF02767">
    <property type="entry name" value="DNA_pol3_beta_2"/>
    <property type="match status" value="1"/>
</dbReference>
<keyword evidence="5 10" id="KW-0808">Transferase</keyword>
<keyword evidence="9" id="KW-0238">DNA-binding</keyword>
<dbReference type="Gene3D" id="3.10.150.10">
    <property type="entry name" value="DNA Polymerase III, subunit A, domain 2"/>
    <property type="match status" value="1"/>
</dbReference>
<dbReference type="AlphaFoldDB" id="A0A923NHR6"/>
<evidence type="ECO:0000256" key="2">
    <source>
        <dbReference type="ARBA" id="ARBA00010752"/>
    </source>
</evidence>
<feature type="domain" description="DNA polymerase III beta sliding clamp N-terminal" evidence="11">
    <location>
        <begin position="1"/>
        <end position="119"/>
    </location>
</feature>
<proteinExistence type="inferred from homology"/>
<evidence type="ECO:0000313" key="14">
    <source>
        <dbReference type="EMBL" id="MBC6000305.1"/>
    </source>
</evidence>
<protein>
    <recommendedName>
        <fullName evidence="3 10">Beta sliding clamp</fullName>
    </recommendedName>
</protein>
<evidence type="ECO:0000256" key="6">
    <source>
        <dbReference type="ARBA" id="ARBA00022695"/>
    </source>
</evidence>
<keyword evidence="4 10" id="KW-0963">Cytoplasm</keyword>
<dbReference type="NCBIfam" id="TIGR00663">
    <property type="entry name" value="dnan"/>
    <property type="match status" value="1"/>
</dbReference>
<keyword evidence="15" id="KW-1185">Reference proteome</keyword>
<dbReference type="Proteomes" id="UP000644115">
    <property type="component" value="Unassembled WGS sequence"/>
</dbReference>
<feature type="domain" description="DNA polymerase III beta sliding clamp C-terminal" evidence="13">
    <location>
        <begin position="248"/>
        <end position="367"/>
    </location>
</feature>
<accession>A0A923NHR6</accession>
<dbReference type="Gene3D" id="3.70.10.10">
    <property type="match status" value="1"/>
</dbReference>
<evidence type="ECO:0000259" key="13">
    <source>
        <dbReference type="Pfam" id="PF02768"/>
    </source>
</evidence>
<dbReference type="SMART" id="SM00480">
    <property type="entry name" value="POL3Bc"/>
    <property type="match status" value="1"/>
</dbReference>
<dbReference type="InterPro" id="IPR001001">
    <property type="entry name" value="DNA_polIII_beta"/>
</dbReference>
<comment type="similarity">
    <text evidence="2 10">Belongs to the beta sliding clamp family.</text>
</comment>
<dbReference type="PIRSF" id="PIRSF000804">
    <property type="entry name" value="DNA_pol_III_b"/>
    <property type="match status" value="1"/>
</dbReference>
<dbReference type="InterPro" id="IPR022634">
    <property type="entry name" value="DNA_polIII_beta_N"/>
</dbReference>